<dbReference type="OrthoDB" id="436852at2759"/>
<dbReference type="VEuPathDB" id="AmoebaDB:EIN_379420"/>
<evidence type="ECO:0000256" key="1">
    <source>
        <dbReference type="ARBA" id="ARBA00004123"/>
    </source>
</evidence>
<dbReference type="SUPFAM" id="SSF47113">
    <property type="entry name" value="Histone-fold"/>
    <property type="match status" value="1"/>
</dbReference>
<accession>A0A0A1UAR6</accession>
<evidence type="ECO:0000256" key="2">
    <source>
        <dbReference type="ARBA" id="ARBA00008767"/>
    </source>
</evidence>
<evidence type="ECO:0000256" key="5">
    <source>
        <dbReference type="ARBA" id="ARBA00023163"/>
    </source>
</evidence>
<dbReference type="InterPro" id="IPR009072">
    <property type="entry name" value="Histone-fold"/>
</dbReference>
<dbReference type="CDD" id="cd08049">
    <property type="entry name" value="TAF8"/>
    <property type="match status" value="1"/>
</dbReference>
<dbReference type="Pfam" id="PF10406">
    <property type="entry name" value="TAF8_C"/>
    <property type="match status" value="1"/>
</dbReference>
<dbReference type="InterPro" id="IPR037818">
    <property type="entry name" value="TAF8"/>
</dbReference>
<gene>
    <name evidence="8" type="ORF">EIN_379420</name>
</gene>
<name>A0A0A1UAR6_ENTIV</name>
<dbReference type="InterPro" id="IPR019473">
    <property type="entry name" value="TFIID_su8_C"/>
</dbReference>
<evidence type="ECO:0000256" key="4">
    <source>
        <dbReference type="ARBA" id="ARBA00023015"/>
    </source>
</evidence>
<dbReference type="GeneID" id="14891140"/>
<dbReference type="OMA" id="PIEKQYN"/>
<proteinExistence type="inferred from homology"/>
<keyword evidence="9" id="KW-1185">Reference proteome</keyword>
<dbReference type="AlphaFoldDB" id="A0A0A1UAR6"/>
<dbReference type="KEGG" id="eiv:EIN_379420"/>
<comment type="similarity">
    <text evidence="2">Belongs to the TAF8 family.</text>
</comment>
<dbReference type="GO" id="GO:0046982">
    <property type="term" value="F:protein heterodimerization activity"/>
    <property type="evidence" value="ECO:0007669"/>
    <property type="project" value="InterPro"/>
</dbReference>
<dbReference type="RefSeq" id="XP_004258846.1">
    <property type="nucleotide sequence ID" value="XM_004258798.1"/>
</dbReference>
<keyword evidence="6" id="KW-0539">Nucleus</keyword>
<evidence type="ECO:0000313" key="8">
    <source>
        <dbReference type="EMBL" id="ELP92075.1"/>
    </source>
</evidence>
<evidence type="ECO:0000313" key="9">
    <source>
        <dbReference type="Proteomes" id="UP000014680"/>
    </source>
</evidence>
<dbReference type="InterPro" id="IPR006565">
    <property type="entry name" value="BTP"/>
</dbReference>
<feature type="domain" description="Bromodomain associated" evidence="7">
    <location>
        <begin position="5"/>
        <end position="81"/>
    </location>
</feature>
<dbReference type="Gene3D" id="1.10.20.10">
    <property type="entry name" value="Histone, subunit A"/>
    <property type="match status" value="1"/>
</dbReference>
<comment type="subcellular location">
    <subcellularLocation>
        <location evidence="1">Nucleus</location>
    </subcellularLocation>
</comment>
<keyword evidence="5" id="KW-0804">Transcription</keyword>
<dbReference type="Proteomes" id="UP000014680">
    <property type="component" value="Unassembled WGS sequence"/>
</dbReference>
<evidence type="ECO:0000256" key="3">
    <source>
        <dbReference type="ARBA" id="ARBA00017307"/>
    </source>
</evidence>
<reference evidence="8 9" key="1">
    <citation type="submission" date="2012-10" db="EMBL/GenBank/DDBJ databases">
        <authorList>
            <person name="Zafar N."/>
            <person name="Inman J."/>
            <person name="Hall N."/>
            <person name="Lorenzi H."/>
            <person name="Caler E."/>
        </authorList>
    </citation>
    <scope>NUCLEOTIDE SEQUENCE [LARGE SCALE GENOMIC DNA]</scope>
    <source>
        <strain evidence="8 9">IP1</strain>
    </source>
</reference>
<dbReference type="PANTHER" id="PTHR46338">
    <property type="entry name" value="TRANSCRIPTION INITIATION FACTOR TFIID SUBUNIT 8"/>
    <property type="match status" value="1"/>
</dbReference>
<dbReference type="EMBL" id="KB206395">
    <property type="protein sequence ID" value="ELP92075.1"/>
    <property type="molecule type" value="Genomic_DNA"/>
</dbReference>
<organism evidence="8 9">
    <name type="scientific">Entamoeba invadens IP1</name>
    <dbReference type="NCBI Taxonomy" id="370355"/>
    <lineage>
        <taxon>Eukaryota</taxon>
        <taxon>Amoebozoa</taxon>
        <taxon>Evosea</taxon>
        <taxon>Archamoebae</taxon>
        <taxon>Mastigamoebida</taxon>
        <taxon>Entamoebidae</taxon>
        <taxon>Entamoeba</taxon>
    </lineage>
</organism>
<protein>
    <recommendedName>
        <fullName evidence="3">Transcription initiation factor TFIID subunit 8</fullName>
    </recommendedName>
</protein>
<dbReference type="SMART" id="SM00576">
    <property type="entry name" value="BTP"/>
    <property type="match status" value="1"/>
</dbReference>
<dbReference type="GO" id="GO:0005669">
    <property type="term" value="C:transcription factor TFIID complex"/>
    <property type="evidence" value="ECO:0007669"/>
    <property type="project" value="InterPro"/>
</dbReference>
<dbReference type="Pfam" id="PF07524">
    <property type="entry name" value="Bromo_TP"/>
    <property type="match status" value="1"/>
</dbReference>
<evidence type="ECO:0000259" key="7">
    <source>
        <dbReference type="SMART" id="SM00576"/>
    </source>
</evidence>
<evidence type="ECO:0000256" key="6">
    <source>
        <dbReference type="ARBA" id="ARBA00023242"/>
    </source>
</evidence>
<sequence length="199" mass="22784">MAEQSEFPRRILKIAAGQIAMSAGYVNAKESSLEALVDIMEMYIQEIGKRTHEISEHNGRTQSTFIDMLFAMEQLGVDVFSFGEYVTREDKLFIDGIPEFPVVKQRPNVPLSEVDKERPYIPGFLPELPDPRTYKSTAIYQKRHVDYVSLRKEELKARHENEDALIGLKNKIVGDMKVNYEDAETLSSTVKPEEKDVKN</sequence>
<dbReference type="PANTHER" id="PTHR46338:SF1">
    <property type="entry name" value="TRANSCRIPTION INITIATION FACTOR TFIID SUBUNIT 8"/>
    <property type="match status" value="1"/>
</dbReference>
<keyword evidence="4" id="KW-0805">Transcription regulation</keyword>